<dbReference type="Pfam" id="PF14398">
    <property type="entry name" value="ATPgrasp_YheCD"/>
    <property type="match status" value="1"/>
</dbReference>
<dbReference type="AlphaFoldDB" id="A0A7X2IYI8"/>
<proteinExistence type="predicted"/>
<protein>
    <submittedName>
        <fullName evidence="1">YheC/YheD family protein</fullName>
    </submittedName>
</protein>
<keyword evidence="2" id="KW-1185">Reference proteome</keyword>
<organism evidence="1 2">
    <name type="scientific">Metabacillus lacus</name>
    <dbReference type="NCBI Taxonomy" id="1983721"/>
    <lineage>
        <taxon>Bacteria</taxon>
        <taxon>Bacillati</taxon>
        <taxon>Bacillota</taxon>
        <taxon>Bacilli</taxon>
        <taxon>Bacillales</taxon>
        <taxon>Bacillaceae</taxon>
        <taxon>Metabacillus</taxon>
    </lineage>
</organism>
<dbReference type="RefSeq" id="WP_154306625.1">
    <property type="nucleotide sequence ID" value="NZ_WKKI01000005.1"/>
</dbReference>
<dbReference type="Proteomes" id="UP000448867">
    <property type="component" value="Unassembled WGS sequence"/>
</dbReference>
<dbReference type="SUPFAM" id="SSF56059">
    <property type="entry name" value="Glutathione synthetase ATP-binding domain-like"/>
    <property type="match status" value="1"/>
</dbReference>
<dbReference type="OrthoDB" id="7869153at2"/>
<accession>A0A7X2IYI8</accession>
<name>A0A7X2IYI8_9BACI</name>
<comment type="caution">
    <text evidence="1">The sequence shown here is derived from an EMBL/GenBank/DDBJ whole genome shotgun (WGS) entry which is preliminary data.</text>
</comment>
<evidence type="ECO:0000313" key="1">
    <source>
        <dbReference type="EMBL" id="MRX71488.1"/>
    </source>
</evidence>
<reference evidence="1 2" key="1">
    <citation type="submission" date="2019-11" db="EMBL/GenBank/DDBJ databases">
        <title>Bacillus lacus genome.</title>
        <authorList>
            <person name="Allen C.J."/>
            <person name="Newman J.D."/>
        </authorList>
    </citation>
    <scope>NUCLEOTIDE SEQUENCE [LARGE SCALE GENOMIC DNA]</scope>
    <source>
        <strain evidence="1 2">KCTC 33946</strain>
    </source>
</reference>
<dbReference type="Gene3D" id="3.30.470.20">
    <property type="entry name" value="ATP-grasp fold, B domain"/>
    <property type="match status" value="1"/>
</dbReference>
<dbReference type="InterPro" id="IPR026838">
    <property type="entry name" value="YheC/D"/>
</dbReference>
<evidence type="ECO:0000313" key="2">
    <source>
        <dbReference type="Proteomes" id="UP000448867"/>
    </source>
</evidence>
<sequence length="452" mass="51146">MTHRLIMLTPAGAEEDCLFISKALTDVFGLHDQSTIANLSLGRNRTCLPFVIIDEESFVIRAPQSAFSELRIPAAEHMLHAKYQNGELILGPVAAVLTEAKSAGGDVHFGSIHEYCEELQSICTIRGCFFYVFSLHDYKNGSMSGYYYSDGKWLKADMPYPDVVHNRLHSRRSEKSAAFTELSADLNLHMVPYFNDRFLDKWETHQILYANDYLRPYLPRTELLSTKAGLQDFITAEDTTFIKPVHGSQGRRILRIIRSESGYLADHTTFSGEFIREHSTFKDLYSHLYPHLKQSSYLIQKGIDLLSYRGSAMDFRILCHQKSDYTWKVSSAVARVSGSNQFVSNIAQGGELFQPREILSQLYDRNKAYHLRKLLNELSIEVSEVVSAEAGGIFGEFGIDLALDCLGNPWIIEVNTKPSKSDPGLNPLKARPSAAGIIDFCLYLSRFFDYEE</sequence>
<dbReference type="EMBL" id="WKKI01000005">
    <property type="protein sequence ID" value="MRX71488.1"/>
    <property type="molecule type" value="Genomic_DNA"/>
</dbReference>
<gene>
    <name evidence="1" type="ORF">GJU40_04775</name>
</gene>